<dbReference type="InterPro" id="IPR002052">
    <property type="entry name" value="DNA_methylase_N6_adenine_CS"/>
</dbReference>
<dbReference type="GO" id="GO:0032259">
    <property type="term" value="P:methylation"/>
    <property type="evidence" value="ECO:0007669"/>
    <property type="project" value="UniProtKB-KW"/>
</dbReference>
<protein>
    <recommendedName>
        <fullName evidence="1">peptide chain release factor N(5)-glutamine methyltransferase</fullName>
        <ecNumber evidence="1">2.1.1.297</ecNumber>
    </recommendedName>
</protein>
<evidence type="ECO:0000256" key="2">
    <source>
        <dbReference type="ARBA" id="ARBA00022603"/>
    </source>
</evidence>
<keyword evidence="2 7" id="KW-0489">Methyltransferase</keyword>
<dbReference type="InterPro" id="IPR007848">
    <property type="entry name" value="Small_mtfrase_dom"/>
</dbReference>
<evidence type="ECO:0000256" key="4">
    <source>
        <dbReference type="ARBA" id="ARBA00022691"/>
    </source>
</evidence>
<dbReference type="PANTHER" id="PTHR18895:SF74">
    <property type="entry name" value="MTRF1L RELEASE FACTOR GLUTAMINE METHYLTRANSFERASE"/>
    <property type="match status" value="1"/>
</dbReference>
<keyword evidence="3 7" id="KW-0808">Transferase</keyword>
<dbReference type="AlphaFoldDB" id="A0A4P6MN20"/>
<dbReference type="Proteomes" id="UP000289326">
    <property type="component" value="Chromosome"/>
</dbReference>
<dbReference type="OrthoDB" id="9800643at2"/>
<evidence type="ECO:0000313" key="8">
    <source>
        <dbReference type="Proteomes" id="UP000289326"/>
    </source>
</evidence>
<dbReference type="PANTHER" id="PTHR18895">
    <property type="entry name" value="HEMK METHYLTRANSFERASE"/>
    <property type="match status" value="1"/>
</dbReference>
<proteinExistence type="predicted"/>
<dbReference type="NCBIfam" id="TIGR03534">
    <property type="entry name" value="RF_mod_PrmC"/>
    <property type="match status" value="1"/>
</dbReference>
<dbReference type="CDD" id="cd02440">
    <property type="entry name" value="AdoMet_MTases"/>
    <property type="match status" value="1"/>
</dbReference>
<name>A0A4P6MN20_9BACT</name>
<dbReference type="NCBIfam" id="TIGR00536">
    <property type="entry name" value="hemK_fam"/>
    <property type="match status" value="1"/>
</dbReference>
<dbReference type="PROSITE" id="PS00092">
    <property type="entry name" value="N6_MTASE"/>
    <property type="match status" value="1"/>
</dbReference>
<evidence type="ECO:0000256" key="1">
    <source>
        <dbReference type="ARBA" id="ARBA00012771"/>
    </source>
</evidence>
<reference evidence="7 8" key="1">
    <citation type="submission" date="2019-01" db="EMBL/GenBank/DDBJ databases">
        <title>Complete sequence and annotation of the Mycoplasma phocirhinis strain 852T genome.</title>
        <authorList>
            <person name="Frasca S.Jr."/>
            <person name="Kutish G.F."/>
            <person name="Castellanos Gell J."/>
            <person name="Michaels D.L."/>
            <person name="Brown D.R."/>
        </authorList>
    </citation>
    <scope>NUCLEOTIDE SEQUENCE [LARGE SCALE GENOMIC DNA]</scope>
    <source>
        <strain evidence="7 8">852</strain>
    </source>
</reference>
<dbReference type="Pfam" id="PF05175">
    <property type="entry name" value="MTS"/>
    <property type="match status" value="1"/>
</dbReference>
<dbReference type="EC" id="2.1.1.297" evidence="1"/>
<feature type="domain" description="Methyltransferase small" evidence="6">
    <location>
        <begin position="78"/>
        <end position="158"/>
    </location>
</feature>
<dbReference type="InterPro" id="IPR004556">
    <property type="entry name" value="HemK-like"/>
</dbReference>
<organism evidence="7 8">
    <name type="scientific">Mycoplasmopsis phocirhinis</name>
    <dbReference type="NCBI Taxonomy" id="142650"/>
    <lineage>
        <taxon>Bacteria</taxon>
        <taxon>Bacillati</taxon>
        <taxon>Mycoplasmatota</taxon>
        <taxon>Mycoplasmoidales</taxon>
        <taxon>Metamycoplasmataceae</taxon>
        <taxon>Mycoplasmopsis</taxon>
    </lineage>
</organism>
<dbReference type="GO" id="GO:0102559">
    <property type="term" value="F:peptide chain release factor N(5)-glutamine methyltransferase activity"/>
    <property type="evidence" value="ECO:0007669"/>
    <property type="project" value="UniProtKB-EC"/>
</dbReference>
<comment type="catalytic activity">
    <reaction evidence="5">
        <text>L-glutaminyl-[peptide chain release factor] + S-adenosyl-L-methionine = N(5)-methyl-L-glutaminyl-[peptide chain release factor] + S-adenosyl-L-homocysteine + H(+)</text>
        <dbReference type="Rhea" id="RHEA:42896"/>
        <dbReference type="Rhea" id="RHEA-COMP:10271"/>
        <dbReference type="Rhea" id="RHEA-COMP:10272"/>
        <dbReference type="ChEBI" id="CHEBI:15378"/>
        <dbReference type="ChEBI" id="CHEBI:30011"/>
        <dbReference type="ChEBI" id="CHEBI:57856"/>
        <dbReference type="ChEBI" id="CHEBI:59789"/>
        <dbReference type="ChEBI" id="CHEBI:61891"/>
        <dbReference type="EC" id="2.1.1.297"/>
    </reaction>
</comment>
<dbReference type="InterPro" id="IPR019874">
    <property type="entry name" value="RF_methyltr_PrmC"/>
</dbReference>
<sequence>MPTIDDLILEKKRYGLEPTVSIEEKNKLEQGIPIQYIMGYVEFLNTRINLNHKVLIPRYETEEMVYMIIEKYSQISKNIDVLDLCCGSGFIGLAIKKNLKNVNVTLSDIDQRAIEQTKENAQLNFNNHSNIKIVQSDLFEKINTKFDLIVSNPPYLDEDIVLQNQKNLNFEPQHALFAKNQGWYFYDKILNQYKNYLKPNGKLILEINPLHIEKWKTIQNAQIINDINNKPRFVIIV</sequence>
<evidence type="ECO:0000256" key="3">
    <source>
        <dbReference type="ARBA" id="ARBA00022679"/>
    </source>
</evidence>
<keyword evidence="8" id="KW-1185">Reference proteome</keyword>
<evidence type="ECO:0000313" key="7">
    <source>
        <dbReference type="EMBL" id="QBF34373.1"/>
    </source>
</evidence>
<evidence type="ECO:0000259" key="6">
    <source>
        <dbReference type="Pfam" id="PF05175"/>
    </source>
</evidence>
<dbReference type="GO" id="GO:0003676">
    <property type="term" value="F:nucleic acid binding"/>
    <property type="evidence" value="ECO:0007669"/>
    <property type="project" value="InterPro"/>
</dbReference>
<accession>A0A4P6MN20</accession>
<evidence type="ECO:0000256" key="5">
    <source>
        <dbReference type="ARBA" id="ARBA00048391"/>
    </source>
</evidence>
<dbReference type="KEGG" id="mphi:EG856_00270"/>
<gene>
    <name evidence="7" type="primary">prmC</name>
    <name evidence="7" type="ORF">EG856_00270</name>
</gene>
<dbReference type="SUPFAM" id="SSF53335">
    <property type="entry name" value="S-adenosyl-L-methionine-dependent methyltransferases"/>
    <property type="match status" value="1"/>
</dbReference>
<dbReference type="RefSeq" id="WP_130429151.1">
    <property type="nucleotide sequence ID" value="NZ_CP034841.1"/>
</dbReference>
<dbReference type="InterPro" id="IPR050320">
    <property type="entry name" value="N5-glutamine_MTase"/>
</dbReference>
<dbReference type="Gene3D" id="3.40.50.150">
    <property type="entry name" value="Vaccinia Virus protein VP39"/>
    <property type="match status" value="1"/>
</dbReference>
<keyword evidence="4" id="KW-0949">S-adenosyl-L-methionine</keyword>
<dbReference type="EMBL" id="CP034841">
    <property type="protein sequence ID" value="QBF34373.1"/>
    <property type="molecule type" value="Genomic_DNA"/>
</dbReference>
<dbReference type="InterPro" id="IPR029063">
    <property type="entry name" value="SAM-dependent_MTases_sf"/>
</dbReference>